<keyword evidence="5" id="KW-1185">Reference proteome</keyword>
<feature type="domain" description="Transcriptional repressor PaaX-like C-terminal" evidence="2">
    <location>
        <begin position="193"/>
        <end position="282"/>
    </location>
</feature>
<sequence length="309" mass="34625">MNQKLGKLLSDILAADSVSGTSLIMTVFGDILARRGGSISLSSLIELLSVFNVSDRFVRTSVFRLVKDGWLTAERSGRYSFYHVTEEAMDRFTAAEERIYSAHDAEWNRQWQMIALPSLSGSELMEARKQLESAGYAILSTSVMLYPRADKDATRQLLSKHELNDKALVFEASSCDLSEGNEANLKSLVAKLWQLEEVEGRFHTLLSQFRPVLSLLENGEQLEPAQAFQVRILLIHIYRRALLKYPPLPEELLPGNWPGKAARTLTHNIYNLVAYPAEQHVDAVARAADGPLPKADKQFCERFGGITLN</sequence>
<feature type="domain" description="Transcriptional repressor PaaX-like central Cas2-like" evidence="3">
    <location>
        <begin position="105"/>
        <end position="179"/>
    </location>
</feature>
<gene>
    <name evidence="4" type="primary">paaX</name>
    <name evidence="4" type="ORF">GMA8713_01186</name>
</gene>
<protein>
    <submittedName>
        <fullName evidence="4">Transcriptional repressor PaaX</fullName>
    </submittedName>
</protein>
<dbReference type="PANTHER" id="PTHR30319:SF1">
    <property type="entry name" value="TRANSCRIPTIONAL REPRESSOR PAAX"/>
    <property type="match status" value="1"/>
</dbReference>
<dbReference type="InterPro" id="IPR036390">
    <property type="entry name" value="WH_DNA-bd_sf"/>
</dbReference>
<evidence type="ECO:0000259" key="2">
    <source>
        <dbReference type="Pfam" id="PF08223"/>
    </source>
</evidence>
<name>A0A128EZD7_9GAMM</name>
<dbReference type="Gene3D" id="1.20.58.1460">
    <property type="match status" value="1"/>
</dbReference>
<dbReference type="SUPFAM" id="SSF46785">
    <property type="entry name" value="Winged helix' DNA-binding domain"/>
    <property type="match status" value="1"/>
</dbReference>
<dbReference type="InterPro" id="IPR048846">
    <property type="entry name" value="PaaX-like_central"/>
</dbReference>
<dbReference type="InterPro" id="IPR012906">
    <property type="entry name" value="PaaX-like_N"/>
</dbReference>
<dbReference type="NCBIfam" id="TIGR02277">
    <property type="entry name" value="PaaX_trns_reg"/>
    <property type="match status" value="1"/>
</dbReference>
<reference evidence="5" key="1">
    <citation type="submission" date="2016-02" db="EMBL/GenBank/DDBJ databases">
        <authorList>
            <person name="Rodrigo-Torres Lidia"/>
            <person name="Arahal R.David."/>
        </authorList>
    </citation>
    <scope>NUCLEOTIDE SEQUENCE [LARGE SCALE GENOMIC DNA]</scope>
    <source>
        <strain evidence="5">CECT 8713</strain>
    </source>
</reference>
<dbReference type="InterPro" id="IPR011965">
    <property type="entry name" value="PaaX_trns_reg"/>
</dbReference>
<evidence type="ECO:0000259" key="1">
    <source>
        <dbReference type="Pfam" id="PF07848"/>
    </source>
</evidence>
<evidence type="ECO:0000259" key="3">
    <source>
        <dbReference type="Pfam" id="PF20803"/>
    </source>
</evidence>
<dbReference type="AlphaFoldDB" id="A0A128EZD7"/>
<dbReference type="Pfam" id="PF20803">
    <property type="entry name" value="PaaX_M"/>
    <property type="match status" value="1"/>
</dbReference>
<dbReference type="PANTHER" id="PTHR30319">
    <property type="entry name" value="PHENYLACETIC ACID REGULATOR-RELATED TRANSCRIPTIONAL REPRESSOR"/>
    <property type="match status" value="1"/>
</dbReference>
<dbReference type="Proteomes" id="UP000073601">
    <property type="component" value="Unassembled WGS sequence"/>
</dbReference>
<dbReference type="RefSeq" id="WP_062706783.1">
    <property type="nucleotide sequence ID" value="NZ_CAWRCI010000008.1"/>
</dbReference>
<dbReference type="PIRSF" id="PIRSF020623">
    <property type="entry name" value="PaaX"/>
    <property type="match status" value="1"/>
</dbReference>
<proteinExistence type="predicted"/>
<dbReference type="InterPro" id="IPR013225">
    <property type="entry name" value="PaaX_C"/>
</dbReference>
<evidence type="ECO:0000313" key="5">
    <source>
        <dbReference type="Proteomes" id="UP000073601"/>
    </source>
</evidence>
<dbReference type="Pfam" id="PF08223">
    <property type="entry name" value="PaaX_C"/>
    <property type="match status" value="1"/>
</dbReference>
<dbReference type="GO" id="GO:0006351">
    <property type="term" value="P:DNA-templated transcription"/>
    <property type="evidence" value="ECO:0007669"/>
    <property type="project" value="InterPro"/>
</dbReference>
<dbReference type="OrthoDB" id="2270427at2"/>
<dbReference type="InterPro" id="IPR036388">
    <property type="entry name" value="WH-like_DNA-bd_sf"/>
</dbReference>
<dbReference type="EMBL" id="FIZY01000008">
    <property type="protein sequence ID" value="CZF79918.1"/>
    <property type="molecule type" value="Genomic_DNA"/>
</dbReference>
<accession>A0A128EZD7</accession>
<dbReference type="Gene3D" id="1.10.10.10">
    <property type="entry name" value="Winged helix-like DNA-binding domain superfamily/Winged helix DNA-binding domain"/>
    <property type="match status" value="1"/>
</dbReference>
<organism evidence="4 5">
    <name type="scientific">Grimontia marina</name>
    <dbReference type="NCBI Taxonomy" id="646534"/>
    <lineage>
        <taxon>Bacteria</taxon>
        <taxon>Pseudomonadati</taxon>
        <taxon>Pseudomonadota</taxon>
        <taxon>Gammaproteobacteria</taxon>
        <taxon>Vibrionales</taxon>
        <taxon>Vibrionaceae</taxon>
        <taxon>Grimontia</taxon>
    </lineage>
</organism>
<evidence type="ECO:0000313" key="4">
    <source>
        <dbReference type="EMBL" id="CZF79918.1"/>
    </source>
</evidence>
<dbReference type="Pfam" id="PF07848">
    <property type="entry name" value="PaaX"/>
    <property type="match status" value="1"/>
</dbReference>
<feature type="domain" description="Transcriptional repressor PaaX-like N-terminal" evidence="1">
    <location>
        <begin position="20"/>
        <end position="87"/>
    </location>
</feature>